<sequence length="210" mass="22734">MARKSPRRRAGSASATTSIRIIGGEWRGRRLPVTVAEGLRPTPDRVRETLFNWLAPRIEGARCVDLFAGTGALGLEALSRGAAHVQFVDRDRQVIASLRATLDTLHSGARATLLQADALSTALPAPAPDIVFIDPPFAAALHGEALERVLRVLPAHARVYLEYPAEQREQMLALLAGRVDILRDKRAGQVGYCLAQPCRASEDDGESLIS</sequence>
<dbReference type="OrthoDB" id="9803017at2"/>
<comment type="caution">
    <text evidence="4">The sequence shown here is derived from an EMBL/GenBank/DDBJ whole genome shotgun (WGS) entry which is preliminary data.</text>
</comment>
<dbReference type="Pfam" id="PF03602">
    <property type="entry name" value="Cons_hypoth95"/>
    <property type="match status" value="1"/>
</dbReference>
<dbReference type="CDD" id="cd02440">
    <property type="entry name" value="AdoMet_MTases"/>
    <property type="match status" value="1"/>
</dbReference>
<evidence type="ECO:0000313" key="4">
    <source>
        <dbReference type="EMBL" id="ERJ19219.1"/>
    </source>
</evidence>
<dbReference type="RefSeq" id="WP_006914810.1">
    <property type="nucleotide sequence ID" value="NZ_AFNV02000011.1"/>
</dbReference>
<dbReference type="SUPFAM" id="SSF53335">
    <property type="entry name" value="S-adenosyl-L-methionine-dependent methyltransferases"/>
    <property type="match status" value="1"/>
</dbReference>
<comment type="catalytic activity">
    <reaction evidence="3">
        <text>guanosine(966) in 16S rRNA + S-adenosyl-L-methionine = N(2)-methylguanosine(966) in 16S rRNA + S-adenosyl-L-homocysteine + H(+)</text>
        <dbReference type="Rhea" id="RHEA:23548"/>
        <dbReference type="Rhea" id="RHEA-COMP:10211"/>
        <dbReference type="Rhea" id="RHEA-COMP:10212"/>
        <dbReference type="ChEBI" id="CHEBI:15378"/>
        <dbReference type="ChEBI" id="CHEBI:57856"/>
        <dbReference type="ChEBI" id="CHEBI:59789"/>
        <dbReference type="ChEBI" id="CHEBI:74269"/>
        <dbReference type="ChEBI" id="CHEBI:74481"/>
        <dbReference type="EC" id="2.1.1.171"/>
    </reaction>
</comment>
<keyword evidence="3" id="KW-0698">rRNA processing</keyword>
<organism evidence="4 5">
    <name type="scientific">Salinisphaera shabanensis E1L3A</name>
    <dbReference type="NCBI Taxonomy" id="1033802"/>
    <lineage>
        <taxon>Bacteria</taxon>
        <taxon>Pseudomonadati</taxon>
        <taxon>Pseudomonadota</taxon>
        <taxon>Gammaproteobacteria</taxon>
        <taxon>Salinisphaerales</taxon>
        <taxon>Salinisphaeraceae</taxon>
        <taxon>Salinisphaera</taxon>
    </lineage>
</organism>
<dbReference type="PANTHER" id="PTHR43542:SF1">
    <property type="entry name" value="METHYLTRANSFERASE"/>
    <property type="match status" value="1"/>
</dbReference>
<proteinExistence type="inferred from homology"/>
<keyword evidence="1 3" id="KW-0489">Methyltransferase</keyword>
<dbReference type="NCBIfam" id="TIGR00095">
    <property type="entry name" value="16S rRNA (guanine(966)-N(2))-methyltransferase RsmD"/>
    <property type="match status" value="1"/>
</dbReference>
<dbReference type="GO" id="GO:0052913">
    <property type="term" value="F:16S rRNA (guanine(966)-N(2))-methyltransferase activity"/>
    <property type="evidence" value="ECO:0007669"/>
    <property type="project" value="UniProtKB-EC"/>
</dbReference>
<dbReference type="EC" id="2.1.1.171" evidence="3"/>
<protein>
    <recommendedName>
        <fullName evidence="3">Ribosomal RNA small subunit methyltransferase D</fullName>
        <ecNumber evidence="3">2.1.1.171</ecNumber>
    </recommendedName>
</protein>
<keyword evidence="3" id="KW-0949">S-adenosyl-L-methionine</keyword>
<reference evidence="4 5" key="2">
    <citation type="journal article" date="2013" name="PLoS ONE">
        <title>INDIGO - INtegrated Data Warehouse of MIcrobial GenOmes with Examples from the Red Sea Extremophiles.</title>
        <authorList>
            <person name="Alam I."/>
            <person name="Antunes A."/>
            <person name="Kamau A.A."/>
            <person name="Ba Alawi W."/>
            <person name="Kalkatawi M."/>
            <person name="Stingl U."/>
            <person name="Bajic V.B."/>
        </authorList>
    </citation>
    <scope>NUCLEOTIDE SEQUENCE [LARGE SCALE GENOMIC DNA]</scope>
    <source>
        <strain evidence="4 5">E1L3A</strain>
    </source>
</reference>
<comment type="similarity">
    <text evidence="3">Belongs to the methyltransferase superfamily. RsmD family.</text>
</comment>
<reference evidence="4 5" key="1">
    <citation type="journal article" date="2011" name="J. Bacteriol.">
        <title>Genome sequence of Salinisphaera shabanensis, a gammaproteobacterium from the harsh, variable environment of the brine-seawater interface of the Shaban Deep in the Red Sea.</title>
        <authorList>
            <person name="Antunes A."/>
            <person name="Alam I."/>
            <person name="Bajic V.B."/>
            <person name="Stingl U."/>
        </authorList>
    </citation>
    <scope>NUCLEOTIDE SEQUENCE [LARGE SCALE GENOMIC DNA]</scope>
    <source>
        <strain evidence="4 5">E1L3A</strain>
    </source>
</reference>
<dbReference type="Proteomes" id="UP000006242">
    <property type="component" value="Unassembled WGS sequence"/>
</dbReference>
<comment type="function">
    <text evidence="3">Specifically methylates the guanine in position 966 of 16S rRNA in the assembled 30S particle.</text>
</comment>
<gene>
    <name evidence="4" type="ORF">SSPSH_001828</name>
</gene>
<evidence type="ECO:0000313" key="5">
    <source>
        <dbReference type="Proteomes" id="UP000006242"/>
    </source>
</evidence>
<name>U2FT92_9GAMM</name>
<keyword evidence="2 3" id="KW-0808">Transferase</keyword>
<evidence type="ECO:0000256" key="2">
    <source>
        <dbReference type="ARBA" id="ARBA00022679"/>
    </source>
</evidence>
<dbReference type="InterPro" id="IPR029063">
    <property type="entry name" value="SAM-dependent_MTases_sf"/>
</dbReference>
<dbReference type="PANTHER" id="PTHR43542">
    <property type="entry name" value="METHYLTRANSFERASE"/>
    <property type="match status" value="1"/>
</dbReference>
<keyword evidence="5" id="KW-1185">Reference proteome</keyword>
<dbReference type="PIRSF" id="PIRSF004553">
    <property type="entry name" value="CHP00095"/>
    <property type="match status" value="1"/>
</dbReference>
<evidence type="ECO:0000256" key="3">
    <source>
        <dbReference type="PIRNR" id="PIRNR004553"/>
    </source>
</evidence>
<dbReference type="Gene3D" id="3.40.50.150">
    <property type="entry name" value="Vaccinia Virus protein VP39"/>
    <property type="match status" value="1"/>
</dbReference>
<dbReference type="EMBL" id="AFNV02000011">
    <property type="protein sequence ID" value="ERJ19219.1"/>
    <property type="molecule type" value="Genomic_DNA"/>
</dbReference>
<dbReference type="InterPro" id="IPR004398">
    <property type="entry name" value="RNA_MeTrfase_RsmD"/>
</dbReference>
<accession>U2FT92</accession>
<dbReference type="eggNOG" id="COG0742">
    <property type="taxonomic scope" value="Bacteria"/>
</dbReference>
<dbReference type="STRING" id="1033802.SSPSH_001828"/>
<dbReference type="AlphaFoldDB" id="U2FT92"/>
<evidence type="ECO:0000256" key="1">
    <source>
        <dbReference type="ARBA" id="ARBA00022603"/>
    </source>
</evidence>